<proteinExistence type="predicted"/>
<sequence length="43" mass="4847">MTLKKMTTNIGSVTVCRTCHRYEQCNSDASSFESIMNNDKKSS</sequence>
<dbReference type="KEGG" id="pno:SNOG_07994"/>
<gene>
    <name evidence="1" type="ORF">SNOG_07994</name>
</gene>
<dbReference type="Proteomes" id="UP000001055">
    <property type="component" value="Unassembled WGS sequence"/>
</dbReference>
<protein>
    <submittedName>
        <fullName evidence="1">Uncharacterized protein</fullName>
    </submittedName>
</protein>
<name>Q0UJS0_PHANO</name>
<organism evidence="1 2">
    <name type="scientific">Phaeosphaeria nodorum (strain SN15 / ATCC MYA-4574 / FGSC 10173)</name>
    <name type="common">Glume blotch fungus</name>
    <name type="synonym">Parastagonospora nodorum</name>
    <dbReference type="NCBI Taxonomy" id="321614"/>
    <lineage>
        <taxon>Eukaryota</taxon>
        <taxon>Fungi</taxon>
        <taxon>Dikarya</taxon>
        <taxon>Ascomycota</taxon>
        <taxon>Pezizomycotina</taxon>
        <taxon>Dothideomycetes</taxon>
        <taxon>Pleosporomycetidae</taxon>
        <taxon>Pleosporales</taxon>
        <taxon>Pleosporineae</taxon>
        <taxon>Phaeosphaeriaceae</taxon>
        <taxon>Parastagonospora</taxon>
    </lineage>
</organism>
<evidence type="ECO:0000313" key="2">
    <source>
        <dbReference type="Proteomes" id="UP000001055"/>
    </source>
</evidence>
<reference evidence="2" key="1">
    <citation type="journal article" date="2007" name="Plant Cell">
        <title>Dothideomycete-plant interactions illuminated by genome sequencing and EST analysis of the wheat pathogen Stagonospora nodorum.</title>
        <authorList>
            <person name="Hane J.K."/>
            <person name="Lowe R.G."/>
            <person name="Solomon P.S."/>
            <person name="Tan K.C."/>
            <person name="Schoch C.L."/>
            <person name="Spatafora J.W."/>
            <person name="Crous P.W."/>
            <person name="Kodira C."/>
            <person name="Birren B.W."/>
            <person name="Galagan J.E."/>
            <person name="Torriani S.F."/>
            <person name="McDonald B.A."/>
            <person name="Oliver R.P."/>
        </authorList>
    </citation>
    <scope>NUCLEOTIDE SEQUENCE [LARGE SCALE GENOMIC DNA]</scope>
    <source>
        <strain evidence="2">SN15 / ATCC MYA-4574 / FGSC 10173</strain>
    </source>
</reference>
<dbReference type="GeneID" id="5975220"/>
<dbReference type="AlphaFoldDB" id="Q0UJS0"/>
<evidence type="ECO:0000313" key="1">
    <source>
        <dbReference type="EMBL" id="EAT84270.1"/>
    </source>
</evidence>
<dbReference type="RefSeq" id="XP_001798322.1">
    <property type="nucleotide sequence ID" value="XM_001798270.1"/>
</dbReference>
<dbReference type="EMBL" id="CH445336">
    <property type="protein sequence ID" value="EAT84270.1"/>
    <property type="molecule type" value="Genomic_DNA"/>
</dbReference>
<dbReference type="InParanoid" id="Q0UJS0"/>
<accession>Q0UJS0</accession>